<proteinExistence type="inferred from homology"/>
<dbReference type="EMBL" id="MF101435">
    <property type="protein sequence ID" value="ARW65021.1"/>
    <property type="molecule type" value="Genomic_DNA"/>
</dbReference>
<evidence type="ECO:0000256" key="1">
    <source>
        <dbReference type="ARBA" id="ARBA00009254"/>
    </source>
</evidence>
<dbReference type="NCBIfam" id="TIGR00012">
    <property type="entry name" value="L29"/>
    <property type="match status" value="1"/>
</dbReference>
<comment type="similarity">
    <text evidence="1">Belongs to the universal ribosomal protein uL29 family.</text>
</comment>
<keyword evidence="4" id="KW-0150">Chloroplast</keyword>
<dbReference type="GO" id="GO:1990904">
    <property type="term" value="C:ribonucleoprotein complex"/>
    <property type="evidence" value="ECO:0007669"/>
    <property type="project" value="UniProtKB-KW"/>
</dbReference>
<evidence type="ECO:0000256" key="2">
    <source>
        <dbReference type="ARBA" id="ARBA00022980"/>
    </source>
</evidence>
<geneLocation type="chloroplast" evidence="4"/>
<dbReference type="InterPro" id="IPR001854">
    <property type="entry name" value="Ribosomal_uL29"/>
</dbReference>
<dbReference type="GO" id="GO:0005840">
    <property type="term" value="C:ribosome"/>
    <property type="evidence" value="ECO:0007669"/>
    <property type="project" value="UniProtKB-KW"/>
</dbReference>
<protein>
    <submittedName>
        <fullName evidence="4">Ribosomal protein L29</fullName>
    </submittedName>
</protein>
<dbReference type="GO" id="GO:0003735">
    <property type="term" value="F:structural constituent of ribosome"/>
    <property type="evidence" value="ECO:0007669"/>
    <property type="project" value="InterPro"/>
</dbReference>
<keyword evidence="4" id="KW-0934">Plastid</keyword>
<name>A0A1Z1MGY4_9FLOR</name>
<organism evidence="4">
    <name type="scientific">Polysiphonia sertularioides</name>
    <dbReference type="NCBI Taxonomy" id="945028"/>
    <lineage>
        <taxon>Eukaryota</taxon>
        <taxon>Rhodophyta</taxon>
        <taxon>Florideophyceae</taxon>
        <taxon>Rhodymeniophycidae</taxon>
        <taxon>Ceramiales</taxon>
        <taxon>Rhodomelaceae</taxon>
        <taxon>Polysiphonioideae</taxon>
        <taxon>Polysiphonia</taxon>
    </lineage>
</organism>
<dbReference type="SUPFAM" id="SSF46561">
    <property type="entry name" value="Ribosomal protein L29 (L29p)"/>
    <property type="match status" value="1"/>
</dbReference>
<accession>A0A1Z1MGY4</accession>
<gene>
    <name evidence="4" type="primary">rpl29</name>
</gene>
<dbReference type="AlphaFoldDB" id="A0A1Z1MGY4"/>
<sequence>MDVTEEIIKLKKELALLRMKRVTKQKVERHSIKKIQNKISQISRLVKIKNH</sequence>
<keyword evidence="3" id="KW-0687">Ribonucleoprotein</keyword>
<reference evidence="4" key="1">
    <citation type="journal article" date="2017" name="J. Phycol.">
        <title>Analysis of chloroplast genomes and a supermatrix inform reclassification of the Rhodomelaceae (Rhodophyta).</title>
        <authorList>
            <person name="Diaz-Tapia P."/>
            <person name="Maggs C.A."/>
            <person name="West J.A."/>
            <person name="Verbruggen H."/>
        </authorList>
    </citation>
    <scope>NUCLEOTIDE SEQUENCE</scope>
    <source>
        <strain evidence="4">PD0001</strain>
    </source>
</reference>
<evidence type="ECO:0000313" key="4">
    <source>
        <dbReference type="EMBL" id="ARW65021.1"/>
    </source>
</evidence>
<dbReference type="GO" id="GO:0006412">
    <property type="term" value="P:translation"/>
    <property type="evidence" value="ECO:0007669"/>
    <property type="project" value="InterPro"/>
</dbReference>
<dbReference type="InterPro" id="IPR036049">
    <property type="entry name" value="Ribosomal_uL29_sf"/>
</dbReference>
<evidence type="ECO:0000256" key="3">
    <source>
        <dbReference type="ARBA" id="ARBA00023274"/>
    </source>
</evidence>
<keyword evidence="2 4" id="KW-0689">Ribosomal protein</keyword>